<reference evidence="4" key="1">
    <citation type="submission" date="2023-03" db="EMBL/GenBank/DDBJ databases">
        <title>Massive genome expansion in bonnet fungi (Mycena s.s.) driven by repeated elements and novel gene families across ecological guilds.</title>
        <authorList>
            <consortium name="Lawrence Berkeley National Laboratory"/>
            <person name="Harder C.B."/>
            <person name="Miyauchi S."/>
            <person name="Viragh M."/>
            <person name="Kuo A."/>
            <person name="Thoen E."/>
            <person name="Andreopoulos B."/>
            <person name="Lu D."/>
            <person name="Skrede I."/>
            <person name="Drula E."/>
            <person name="Henrissat B."/>
            <person name="Morin E."/>
            <person name="Kohler A."/>
            <person name="Barry K."/>
            <person name="LaButti K."/>
            <person name="Morin E."/>
            <person name="Salamov A."/>
            <person name="Lipzen A."/>
            <person name="Mereny Z."/>
            <person name="Hegedus B."/>
            <person name="Baldrian P."/>
            <person name="Stursova M."/>
            <person name="Weitz H."/>
            <person name="Taylor A."/>
            <person name="Grigoriev I.V."/>
            <person name="Nagy L.G."/>
            <person name="Martin F."/>
            <person name="Kauserud H."/>
        </authorList>
    </citation>
    <scope>NUCLEOTIDE SEQUENCE</scope>
    <source>
        <strain evidence="4">9144</strain>
    </source>
</reference>
<evidence type="ECO:0000256" key="2">
    <source>
        <dbReference type="SAM" id="MobiDB-lite"/>
    </source>
</evidence>
<dbReference type="Pfam" id="PF00172">
    <property type="entry name" value="Zn_clus"/>
    <property type="match status" value="1"/>
</dbReference>
<dbReference type="EMBL" id="JARJCW010000170">
    <property type="protein sequence ID" value="KAJ7189654.1"/>
    <property type="molecule type" value="Genomic_DNA"/>
</dbReference>
<organism evidence="4 5">
    <name type="scientific">Mycena pura</name>
    <dbReference type="NCBI Taxonomy" id="153505"/>
    <lineage>
        <taxon>Eukaryota</taxon>
        <taxon>Fungi</taxon>
        <taxon>Dikarya</taxon>
        <taxon>Basidiomycota</taxon>
        <taxon>Agaricomycotina</taxon>
        <taxon>Agaricomycetes</taxon>
        <taxon>Agaricomycetidae</taxon>
        <taxon>Agaricales</taxon>
        <taxon>Marasmiineae</taxon>
        <taxon>Mycenaceae</taxon>
        <taxon>Mycena</taxon>
    </lineage>
</organism>
<dbReference type="CDD" id="cd00067">
    <property type="entry name" value="GAL4"/>
    <property type="match status" value="1"/>
</dbReference>
<dbReference type="PROSITE" id="PS50048">
    <property type="entry name" value="ZN2_CY6_FUNGAL_2"/>
    <property type="match status" value="1"/>
</dbReference>
<dbReference type="GO" id="GO:0005634">
    <property type="term" value="C:nucleus"/>
    <property type="evidence" value="ECO:0007669"/>
    <property type="project" value="TreeGrafter"/>
</dbReference>
<dbReference type="GO" id="GO:0045944">
    <property type="term" value="P:positive regulation of transcription by RNA polymerase II"/>
    <property type="evidence" value="ECO:0007669"/>
    <property type="project" value="TreeGrafter"/>
</dbReference>
<protein>
    <recommendedName>
        <fullName evidence="3">Zn(2)-C6 fungal-type domain-containing protein</fullName>
    </recommendedName>
</protein>
<feature type="region of interest" description="Disordered" evidence="2">
    <location>
        <begin position="61"/>
        <end position="93"/>
    </location>
</feature>
<dbReference type="PROSITE" id="PS00463">
    <property type="entry name" value="ZN2_CY6_FUNGAL_1"/>
    <property type="match status" value="1"/>
</dbReference>
<dbReference type="AlphaFoldDB" id="A0AAD6Y377"/>
<feature type="region of interest" description="Disordered" evidence="2">
    <location>
        <begin position="107"/>
        <end position="126"/>
    </location>
</feature>
<evidence type="ECO:0000256" key="1">
    <source>
        <dbReference type="ARBA" id="ARBA00023242"/>
    </source>
</evidence>
<dbReference type="Proteomes" id="UP001219525">
    <property type="component" value="Unassembled WGS sequence"/>
</dbReference>
<feature type="compositionally biased region" description="Pro residues" evidence="2">
    <location>
        <begin position="72"/>
        <end position="82"/>
    </location>
</feature>
<evidence type="ECO:0000259" key="3">
    <source>
        <dbReference type="PROSITE" id="PS50048"/>
    </source>
</evidence>
<comment type="caution">
    <text evidence="4">The sequence shown here is derived from an EMBL/GenBank/DDBJ whole genome shotgun (WGS) entry which is preliminary data.</text>
</comment>
<dbReference type="GO" id="GO:0008270">
    <property type="term" value="F:zinc ion binding"/>
    <property type="evidence" value="ECO:0007669"/>
    <property type="project" value="InterPro"/>
</dbReference>
<accession>A0AAD6Y377</accession>
<dbReference type="PANTHER" id="PTHR37534">
    <property type="entry name" value="TRANSCRIPTIONAL ACTIVATOR PROTEIN UGA3"/>
    <property type="match status" value="1"/>
</dbReference>
<dbReference type="GO" id="GO:0000976">
    <property type="term" value="F:transcription cis-regulatory region binding"/>
    <property type="evidence" value="ECO:0007669"/>
    <property type="project" value="TreeGrafter"/>
</dbReference>
<dbReference type="InterPro" id="IPR001138">
    <property type="entry name" value="Zn2Cys6_DnaBD"/>
</dbReference>
<dbReference type="Gene3D" id="4.10.240.10">
    <property type="entry name" value="Zn(2)-C6 fungal-type DNA-binding domain"/>
    <property type="match status" value="1"/>
</dbReference>
<evidence type="ECO:0000313" key="5">
    <source>
        <dbReference type="Proteomes" id="UP001219525"/>
    </source>
</evidence>
<sequence>MSQPSTTQRETGTRAHMACVHCRRRHIKCEATKNPRDNTCVRCIRKGLQCEYLDIAEDEPRYASATTSQRPRPAPSPAPPRSPQSTLGPYASGPQWGAYNVGNQYPSQPSSAAYAPSATGIRKPTTGRGVFRQQLSYAVRPDVKRISNEHELWILSFQSAATELCPNIVRHMKDSATLRKVRAIIQVPMGTTPLINRCQGSNTGAYVLRHPVDAVGRPEQPEVDFFKKCLRN</sequence>
<gene>
    <name evidence="4" type="ORF">GGX14DRAFT_547040</name>
</gene>
<dbReference type="SMART" id="SM00066">
    <property type="entry name" value="GAL4"/>
    <property type="match status" value="1"/>
</dbReference>
<dbReference type="InterPro" id="IPR036864">
    <property type="entry name" value="Zn2-C6_fun-type_DNA-bd_sf"/>
</dbReference>
<dbReference type="GO" id="GO:0000981">
    <property type="term" value="F:DNA-binding transcription factor activity, RNA polymerase II-specific"/>
    <property type="evidence" value="ECO:0007669"/>
    <property type="project" value="InterPro"/>
</dbReference>
<feature type="compositionally biased region" description="Low complexity" evidence="2">
    <location>
        <begin position="107"/>
        <end position="118"/>
    </location>
</feature>
<feature type="domain" description="Zn(2)-C6 fungal-type" evidence="3">
    <location>
        <begin position="18"/>
        <end position="52"/>
    </location>
</feature>
<proteinExistence type="predicted"/>
<dbReference type="PANTHER" id="PTHR37534:SF7">
    <property type="entry name" value="TRANSCRIPTIONAL ACTIVATOR PROTEIN UGA3"/>
    <property type="match status" value="1"/>
</dbReference>
<keyword evidence="1" id="KW-0539">Nucleus</keyword>
<keyword evidence="5" id="KW-1185">Reference proteome</keyword>
<name>A0AAD6Y377_9AGAR</name>
<dbReference type="SUPFAM" id="SSF57701">
    <property type="entry name" value="Zn2/Cys6 DNA-binding domain"/>
    <property type="match status" value="1"/>
</dbReference>
<evidence type="ECO:0000313" key="4">
    <source>
        <dbReference type="EMBL" id="KAJ7189654.1"/>
    </source>
</evidence>